<feature type="repeat" description="FG-GAP" evidence="12">
    <location>
        <begin position="394"/>
        <end position="450"/>
    </location>
</feature>
<evidence type="ECO:0000256" key="1">
    <source>
        <dbReference type="ARBA" id="ARBA00004479"/>
    </source>
</evidence>
<dbReference type="EMBL" id="OU895878">
    <property type="protein sequence ID" value="CAG9805095.1"/>
    <property type="molecule type" value="Genomic_DNA"/>
</dbReference>
<gene>
    <name evidence="17" type="ORF">CHIRRI_LOCUS7972</name>
</gene>
<feature type="signal peptide" evidence="13">
    <location>
        <begin position="1"/>
        <end position="17"/>
    </location>
</feature>
<feature type="repeat" description="FG-GAP" evidence="12">
    <location>
        <begin position="332"/>
        <end position="393"/>
    </location>
</feature>
<dbReference type="Gene3D" id="2.60.40.1530">
    <property type="entry name" value="ntegrin, alpha v. Chain A, domain 4"/>
    <property type="match status" value="1"/>
</dbReference>
<dbReference type="PANTHER" id="PTHR23220">
    <property type="entry name" value="INTEGRIN ALPHA"/>
    <property type="match status" value="1"/>
</dbReference>
<dbReference type="InterPro" id="IPR032695">
    <property type="entry name" value="Integrin_dom_sf"/>
</dbReference>
<dbReference type="GO" id="GO:0009897">
    <property type="term" value="C:external side of plasma membrane"/>
    <property type="evidence" value="ECO:0007669"/>
    <property type="project" value="TreeGrafter"/>
</dbReference>
<keyword evidence="18" id="KW-1185">Reference proteome</keyword>
<evidence type="ECO:0000256" key="7">
    <source>
        <dbReference type="ARBA" id="ARBA00022989"/>
    </source>
</evidence>
<evidence type="ECO:0000256" key="10">
    <source>
        <dbReference type="ARBA" id="ARBA00023170"/>
    </source>
</evidence>
<dbReference type="PROSITE" id="PS00242">
    <property type="entry name" value="INTEGRIN_ALPHA"/>
    <property type="match status" value="1"/>
</dbReference>
<keyword evidence="3 13" id="KW-0812">Transmembrane</keyword>
<dbReference type="Proteomes" id="UP001153620">
    <property type="component" value="Chromosome 2"/>
</dbReference>
<evidence type="ECO:0000313" key="17">
    <source>
        <dbReference type="EMBL" id="CAG9805095.1"/>
    </source>
</evidence>
<evidence type="ECO:0000256" key="9">
    <source>
        <dbReference type="ARBA" id="ARBA00023136"/>
    </source>
</evidence>
<dbReference type="GO" id="GO:0008305">
    <property type="term" value="C:integrin complex"/>
    <property type="evidence" value="ECO:0007669"/>
    <property type="project" value="InterPro"/>
</dbReference>
<dbReference type="InterPro" id="IPR013517">
    <property type="entry name" value="FG-GAP"/>
</dbReference>
<keyword evidence="4 13" id="KW-0732">Signal</keyword>
<protein>
    <submittedName>
        <fullName evidence="17">Uncharacterized protein</fullName>
    </submittedName>
</protein>
<dbReference type="GO" id="GO:0033627">
    <property type="term" value="P:cell adhesion mediated by integrin"/>
    <property type="evidence" value="ECO:0007669"/>
    <property type="project" value="TreeGrafter"/>
</dbReference>
<comment type="subcellular location">
    <subcellularLocation>
        <location evidence="1 13">Membrane</location>
        <topology evidence="1 13">Single-pass type I membrane protein</topology>
    </subcellularLocation>
</comment>
<dbReference type="InterPro" id="IPR000413">
    <property type="entry name" value="Integrin_alpha"/>
</dbReference>
<evidence type="ECO:0000256" key="6">
    <source>
        <dbReference type="ARBA" id="ARBA00022889"/>
    </source>
</evidence>
<evidence type="ECO:0000256" key="4">
    <source>
        <dbReference type="ARBA" id="ARBA00022729"/>
    </source>
</evidence>
<dbReference type="SMART" id="SM00191">
    <property type="entry name" value="Int_alpha"/>
    <property type="match status" value="5"/>
</dbReference>
<dbReference type="Gene3D" id="2.130.10.130">
    <property type="entry name" value="Integrin alpha, N-terminal"/>
    <property type="match status" value="1"/>
</dbReference>
<evidence type="ECO:0000256" key="13">
    <source>
        <dbReference type="RuleBase" id="RU003762"/>
    </source>
</evidence>
<evidence type="ECO:0000256" key="12">
    <source>
        <dbReference type="PROSITE-ProRule" id="PRU00803"/>
    </source>
</evidence>
<dbReference type="InterPro" id="IPR018184">
    <property type="entry name" value="Integrin_alpha_C_CS"/>
</dbReference>
<feature type="domain" description="Integrin alpha second immunoglobulin-like" evidence="16">
    <location>
        <begin position="653"/>
        <end position="781"/>
    </location>
</feature>
<dbReference type="Pfam" id="PF01839">
    <property type="entry name" value="FG-GAP"/>
    <property type="match status" value="2"/>
</dbReference>
<evidence type="ECO:0000256" key="2">
    <source>
        <dbReference type="ARBA" id="ARBA00008054"/>
    </source>
</evidence>
<proteinExistence type="inferred from homology"/>
<dbReference type="SUPFAM" id="SSF69179">
    <property type="entry name" value="Integrin domains"/>
    <property type="match status" value="2"/>
</dbReference>
<accession>A0A9N9WTA4</accession>
<feature type="region of interest" description="Disordered" evidence="14">
    <location>
        <begin position="926"/>
        <end position="952"/>
    </location>
</feature>
<feature type="domain" description="Integrin alpha first immunoglubulin-like" evidence="15">
    <location>
        <begin position="510"/>
        <end position="646"/>
    </location>
</feature>
<reference evidence="17" key="1">
    <citation type="submission" date="2022-01" db="EMBL/GenBank/DDBJ databases">
        <authorList>
            <person name="King R."/>
        </authorList>
    </citation>
    <scope>NUCLEOTIDE SEQUENCE</scope>
</reference>
<evidence type="ECO:0000256" key="14">
    <source>
        <dbReference type="SAM" id="MobiDB-lite"/>
    </source>
</evidence>
<dbReference type="Gene3D" id="2.60.40.1510">
    <property type="entry name" value="ntegrin, alpha v. Chain A, domain 3"/>
    <property type="match status" value="1"/>
</dbReference>
<dbReference type="GO" id="GO:0048513">
    <property type="term" value="P:animal organ development"/>
    <property type="evidence" value="ECO:0007669"/>
    <property type="project" value="UniProtKB-ARBA"/>
</dbReference>
<reference evidence="17" key="2">
    <citation type="submission" date="2022-10" db="EMBL/GenBank/DDBJ databases">
        <authorList>
            <consortium name="ENA_rothamsted_submissions"/>
            <consortium name="culmorum"/>
            <person name="King R."/>
        </authorList>
    </citation>
    <scope>NUCLEOTIDE SEQUENCE</scope>
</reference>
<dbReference type="PANTHER" id="PTHR23220:SF83">
    <property type="entry name" value="INTEGRIN ALPHA-PS3-RELATED"/>
    <property type="match status" value="1"/>
</dbReference>
<sequence length="1145" mass="129909">MSKAQILFLVFLPTILSFNLSPTPNVFINKPKISTFLPQTRSSYFGFSINLRANHVLIGAPRAQSTLEQQRKVDETGAVFKCDLNNGEATDCFPYHFDLNGNTRVENTDLAYNSEKKDYQMLGFSMDGHESENDRYVVCAPKLKADLTESDHYLLHGICYWVTSTNSTQPSGVRQIIPLRQRSLQTAPVSNGTYNYFYIYGESGFSVHVTENNEILIGCPGILNWQGSIIRYRAGSRPDLGGLSRRDLRKDNGIMHILRKRQIMEYRSEVPNPFYFTLTDDSYFGYAVGSAKFLGPETDRLYYVASAPQAKQQTGEVYVFDIEDYRHESKIKLYNKFGGSQFGEYFGYTLVCEDFNADGFPDLAISAPSYSKNGLYENGAVYIFINKGNLAFEQQAILFSDYETNGRFGTTLSKIGDINLDGYNDLIVSAPFEGNGAVYIYLGSHEGISLKPSQKILAPSEVPHQYDEHYKNAMFGFGLSRGVDIDGNHYKDIAIGSPNSETVYIYRTYPVVKVVASITSSKMELTLEDNTVAIKVCARYDSVTPLNMEIEFATSLSLDMKYNRASFAKNEIEKTINDSLKLTHEDTCNDYMLYVRGSLADIFKPVIIEMKYETVDKISAHDSKFCETCVMMDPLASKLTTTKIAFSTGCSGERCISDLSVVGTLLNVRQPFVLGSEKTIAIKYEISNAGESAYLTQLAITIPTNLTQFSRIPPSCRQDNNARDVMICDINTGKPVKQGETTDMTIALDASRLEGSSFKVYAEVSSAGDEQRPSDNQYTTEIFLIEFSDVELNGQSSATQLSLEDGERIENLQYRYKIFNNGPSTIKELSLSLIIPLAYMPKPNYQVEIVKFDDIDIRGIYTNKVYEATWIEGDKIRLQTRSDENDSSAKSVVIGDNMNLHNSFDTSKLGFDYDFNSAKTNEYDTLGQSHHRRRRSLWQNDNDKDDDDDYKDDSTYRVYNQYTGSIDEYTSSYRISVDKEDPILMNLPRNRTIFLDCSQPEDMNECIEAQFTVHNFRPGSEPITISMNFTIDLRKFGDIFNDNQNIFVYKTNAKFQRVGDESMKTLKITTRNPYTIVFERFSSKTPIWIWIVSIIVGLLVLILLCYALYRLGFFNRSKKEELERLTRESRRITPEEAEELKNLNA</sequence>
<organism evidence="17 18">
    <name type="scientific">Chironomus riparius</name>
    <dbReference type="NCBI Taxonomy" id="315576"/>
    <lineage>
        <taxon>Eukaryota</taxon>
        <taxon>Metazoa</taxon>
        <taxon>Ecdysozoa</taxon>
        <taxon>Arthropoda</taxon>
        <taxon>Hexapoda</taxon>
        <taxon>Insecta</taxon>
        <taxon>Pterygota</taxon>
        <taxon>Neoptera</taxon>
        <taxon>Endopterygota</taxon>
        <taxon>Diptera</taxon>
        <taxon>Nematocera</taxon>
        <taxon>Chironomoidea</taxon>
        <taxon>Chironomidae</taxon>
        <taxon>Chironominae</taxon>
        <taxon>Chironomus</taxon>
    </lineage>
</organism>
<dbReference type="AlphaFoldDB" id="A0A9N9WTA4"/>
<dbReference type="Gene3D" id="2.60.40.1460">
    <property type="entry name" value="Integrin domains. Chain A, domain 2"/>
    <property type="match status" value="1"/>
</dbReference>
<dbReference type="GO" id="GO:0005178">
    <property type="term" value="F:integrin binding"/>
    <property type="evidence" value="ECO:0007669"/>
    <property type="project" value="TreeGrafter"/>
</dbReference>
<keyword evidence="5" id="KW-0677">Repeat</keyword>
<evidence type="ECO:0000256" key="11">
    <source>
        <dbReference type="ARBA" id="ARBA00023180"/>
    </source>
</evidence>
<evidence type="ECO:0000313" key="18">
    <source>
        <dbReference type="Proteomes" id="UP001153620"/>
    </source>
</evidence>
<name>A0A9N9WTA4_9DIPT</name>
<dbReference type="InterPro" id="IPR028994">
    <property type="entry name" value="Integrin_alpha_N"/>
</dbReference>
<feature type="chain" id="PRO_5040534431" evidence="13">
    <location>
        <begin position="18"/>
        <end position="1145"/>
    </location>
</feature>
<evidence type="ECO:0000259" key="16">
    <source>
        <dbReference type="Pfam" id="PF20805"/>
    </source>
</evidence>
<keyword evidence="10 13" id="KW-0675">Receptor</keyword>
<feature type="repeat" description="FG-GAP" evidence="12">
    <location>
        <begin position="108"/>
        <end position="171"/>
    </location>
</feature>
<dbReference type="Pfam" id="PF08441">
    <property type="entry name" value="Integrin_A_Ig_1"/>
    <property type="match status" value="1"/>
</dbReference>
<dbReference type="InterPro" id="IPR013649">
    <property type="entry name" value="Integrin_alpha_Ig-like_1"/>
</dbReference>
<comment type="similarity">
    <text evidence="2 13">Belongs to the integrin alpha chain family.</text>
</comment>
<dbReference type="Gene3D" id="1.20.5.930">
    <property type="entry name" value="Bicelle-embedded integrin alpha(iib) transmembrane segment"/>
    <property type="match status" value="1"/>
</dbReference>
<dbReference type="PROSITE" id="PS51470">
    <property type="entry name" value="FG_GAP"/>
    <property type="match status" value="4"/>
</dbReference>
<evidence type="ECO:0000256" key="8">
    <source>
        <dbReference type="ARBA" id="ARBA00023037"/>
    </source>
</evidence>
<dbReference type="SUPFAM" id="SSF69318">
    <property type="entry name" value="Integrin alpha N-terminal domain"/>
    <property type="match status" value="1"/>
</dbReference>
<keyword evidence="9 13" id="KW-0472">Membrane</keyword>
<evidence type="ECO:0000256" key="3">
    <source>
        <dbReference type="ARBA" id="ARBA00022692"/>
    </source>
</evidence>
<dbReference type="GO" id="GO:0007160">
    <property type="term" value="P:cell-matrix adhesion"/>
    <property type="evidence" value="ECO:0007669"/>
    <property type="project" value="TreeGrafter"/>
</dbReference>
<keyword evidence="8 13" id="KW-0401">Integrin</keyword>
<dbReference type="OrthoDB" id="5573735at2759"/>
<evidence type="ECO:0000259" key="15">
    <source>
        <dbReference type="Pfam" id="PF08441"/>
    </source>
</evidence>
<dbReference type="PRINTS" id="PR01185">
    <property type="entry name" value="INTEGRINA"/>
</dbReference>
<feature type="repeat" description="FG-GAP" evidence="12">
    <location>
        <begin position="461"/>
        <end position="523"/>
    </location>
</feature>
<dbReference type="GO" id="GO:0007229">
    <property type="term" value="P:integrin-mediated signaling pathway"/>
    <property type="evidence" value="ECO:0007669"/>
    <property type="project" value="UniProtKB-KW"/>
</dbReference>
<dbReference type="GO" id="GO:0007157">
    <property type="term" value="P:heterophilic cell-cell adhesion via plasma membrane cell adhesion molecules"/>
    <property type="evidence" value="ECO:0007669"/>
    <property type="project" value="UniProtKB-ARBA"/>
</dbReference>
<dbReference type="InterPro" id="IPR013519">
    <property type="entry name" value="Int_alpha_beta-p"/>
</dbReference>
<evidence type="ECO:0000256" key="5">
    <source>
        <dbReference type="ARBA" id="ARBA00022737"/>
    </source>
</evidence>
<dbReference type="Pfam" id="PF20805">
    <property type="entry name" value="Integrin_A_Ig_2"/>
    <property type="match status" value="1"/>
</dbReference>
<dbReference type="InterPro" id="IPR048285">
    <property type="entry name" value="Integrin_alpha_Ig-like_2"/>
</dbReference>
<keyword evidence="11" id="KW-0325">Glycoprotein</keyword>
<keyword evidence="6 13" id="KW-0130">Cell adhesion</keyword>
<keyword evidence="7 13" id="KW-1133">Transmembrane helix</keyword>
<feature type="transmembrane region" description="Helical" evidence="13">
    <location>
        <begin position="1087"/>
        <end position="1109"/>
    </location>
</feature>